<dbReference type="Proteomes" id="UP001056120">
    <property type="component" value="Linkage Group LG21"/>
</dbReference>
<reference evidence="1 2" key="2">
    <citation type="journal article" date="2022" name="Mol. Ecol. Resour.">
        <title>The genomes of chicory, endive, great burdock and yacon provide insights into Asteraceae paleo-polyploidization history and plant inulin production.</title>
        <authorList>
            <person name="Fan W."/>
            <person name="Wang S."/>
            <person name="Wang H."/>
            <person name="Wang A."/>
            <person name="Jiang F."/>
            <person name="Liu H."/>
            <person name="Zhao H."/>
            <person name="Xu D."/>
            <person name="Zhang Y."/>
        </authorList>
    </citation>
    <scope>NUCLEOTIDE SEQUENCE [LARGE SCALE GENOMIC DNA]</scope>
    <source>
        <strain evidence="2">cv. Yunnan</strain>
        <tissue evidence="1">Leaves</tissue>
    </source>
</reference>
<sequence length="1250" mass="139277">MRSLFVLSTLPCQSPTHFQTRLRHPPPQIGQNKPHFTASLQIPSPAFNYCGFLVCCFRLMKMEGGIDPDAPLDYVELQIFPSQNRYEAYVCSSNRAEKAASGTLKQLLLLHSPQVKDLSSKGSNTNFKILPPDNVNDAEWFTTATLTRFLRILGSPDILSIGNEITQLEETRKFQLSLSLKAVVDITSSVDSKNELLRAVDLRLTALKDEVVATFDQVTWSRCSTKDISDLENFAHHFGAKDIRDLLQKFVEMSIFPTVEDSKKSTRHDVSPEVAKIEQHNSTDDENSSISSADDQPSVDRCHAATRSATPRRSASPMRRIQIGRSGSHRAPALTIKSLNHFPVREKMSFQRYPAANSSDEDDNDPDKPTKNSVLRMSVQDKISLFESKQRDQKVDIPKTKKLFNRTVGPNKAVLRRWSSGMGENATQRPENSLLSPNNIAPDPEPKREPEPEPESDGLIFESWVPNVTAENIKPHSPEREESCEKHPESIEWSQQNEAKLNELFMKMMETKKKPVQHRNPNSDITKSKKSMVLKEERGGLYDQYKQKRDEKLLVEASGKKAEKKTEKTNSTPLTNSRKEPLKSSVLKKTASKPSSLPATRKSWSSTPSPRTPTGPASAGTTRTSRKPVGSNTKSENSQPRSKTLKSTSLDANRNLKNVNEKTQSTVRKSTKTTKTKVQTPEVRPSFYNKVAKKSSVVPLETKPFLRKGSGIGPGVGPVVIKSKVVDQPEDTSRTLIHTEDNEVVMAIATSENEEKCEPQVVSLSPSPSSTKCEESMGSILELPDVINENKEELMISPTAWVEEVEESDNNHEEVIPCLVQTESPVNVVVAAATSSSPRVRHSLSQMLLEESSEEADISEWGNAEHPPSLVYRKDSPKGFKRLLKFAQKTKAESALLEADDDAGESNVVIRNKVMGTFGRGSSISVNKSMKSEKKVSHTLSLEHMIVANNKVSMAREWIGIQQFPLATQTKLLELLGTLKEKERDSLTILVMGKGGVGKSSTVNSILGERVVAVSAFQSDVPRPVMVSRERSGFTLNIIDTPGIVEGGYVNDQALELIKRFLLNKTIDVLLYVDRLDAYRVDNLDRQIVKAITESFGKEIWCKGVVVLTHAQLTPPDYLSYDAFFAKRSDAILKVVYSGAQFKKSEILDHAIPFVLVENSSRCNKNDNGEKILPNGTVWIPNIVGTITNVATNESKSILVDQKLIDGPNANERGKVFIPLILAFQYFFVIKQLQKWIKNDIAKEPKSSWE</sequence>
<proteinExistence type="predicted"/>
<evidence type="ECO:0000313" key="2">
    <source>
        <dbReference type="Proteomes" id="UP001056120"/>
    </source>
</evidence>
<evidence type="ECO:0000313" key="1">
    <source>
        <dbReference type="EMBL" id="KAI3731208.1"/>
    </source>
</evidence>
<reference evidence="2" key="1">
    <citation type="journal article" date="2022" name="Mol. Ecol. Resour.">
        <title>The genomes of chicory, endive, great burdock and yacon provide insights into Asteraceae palaeo-polyploidization history and plant inulin production.</title>
        <authorList>
            <person name="Fan W."/>
            <person name="Wang S."/>
            <person name="Wang H."/>
            <person name="Wang A."/>
            <person name="Jiang F."/>
            <person name="Liu H."/>
            <person name="Zhao H."/>
            <person name="Xu D."/>
            <person name="Zhang Y."/>
        </authorList>
    </citation>
    <scope>NUCLEOTIDE SEQUENCE [LARGE SCALE GENOMIC DNA]</scope>
    <source>
        <strain evidence="2">cv. Yunnan</strain>
    </source>
</reference>
<name>A0ACB9CAK3_9ASTR</name>
<organism evidence="1 2">
    <name type="scientific">Smallanthus sonchifolius</name>
    <dbReference type="NCBI Taxonomy" id="185202"/>
    <lineage>
        <taxon>Eukaryota</taxon>
        <taxon>Viridiplantae</taxon>
        <taxon>Streptophyta</taxon>
        <taxon>Embryophyta</taxon>
        <taxon>Tracheophyta</taxon>
        <taxon>Spermatophyta</taxon>
        <taxon>Magnoliopsida</taxon>
        <taxon>eudicotyledons</taxon>
        <taxon>Gunneridae</taxon>
        <taxon>Pentapetalae</taxon>
        <taxon>asterids</taxon>
        <taxon>campanulids</taxon>
        <taxon>Asterales</taxon>
        <taxon>Asteraceae</taxon>
        <taxon>Asteroideae</taxon>
        <taxon>Heliantheae alliance</taxon>
        <taxon>Millerieae</taxon>
        <taxon>Smallanthus</taxon>
    </lineage>
</organism>
<dbReference type="EMBL" id="CM042038">
    <property type="protein sequence ID" value="KAI3731208.1"/>
    <property type="molecule type" value="Genomic_DNA"/>
</dbReference>
<comment type="caution">
    <text evidence="1">The sequence shown here is derived from an EMBL/GenBank/DDBJ whole genome shotgun (WGS) entry which is preliminary data.</text>
</comment>
<protein>
    <submittedName>
        <fullName evidence="1">Uncharacterized protein</fullName>
    </submittedName>
</protein>
<accession>A0ACB9CAK3</accession>
<gene>
    <name evidence="1" type="ORF">L1987_62393</name>
</gene>
<keyword evidence="2" id="KW-1185">Reference proteome</keyword>